<dbReference type="InterPro" id="IPR043546">
    <property type="entry name" value="Sec22a/c"/>
</dbReference>
<accession>A0AAD9CMT8</accession>
<organism evidence="14 15">
    <name type="scientific">Dissostichus eleginoides</name>
    <name type="common">Patagonian toothfish</name>
    <name type="synonym">Dissostichus amissus</name>
    <dbReference type="NCBI Taxonomy" id="100907"/>
    <lineage>
        <taxon>Eukaryota</taxon>
        <taxon>Metazoa</taxon>
        <taxon>Chordata</taxon>
        <taxon>Craniata</taxon>
        <taxon>Vertebrata</taxon>
        <taxon>Euteleostomi</taxon>
        <taxon>Actinopterygii</taxon>
        <taxon>Neopterygii</taxon>
        <taxon>Teleostei</taxon>
        <taxon>Neoteleostei</taxon>
        <taxon>Acanthomorphata</taxon>
        <taxon>Eupercaria</taxon>
        <taxon>Perciformes</taxon>
        <taxon>Notothenioidei</taxon>
        <taxon>Nototheniidae</taxon>
        <taxon>Dissostichus</taxon>
    </lineage>
</organism>
<evidence type="ECO:0000256" key="6">
    <source>
        <dbReference type="ARBA" id="ARBA00022824"/>
    </source>
</evidence>
<evidence type="ECO:0000256" key="5">
    <source>
        <dbReference type="ARBA" id="ARBA00022692"/>
    </source>
</evidence>
<feature type="transmembrane region" description="Helical" evidence="11">
    <location>
        <begin position="256"/>
        <end position="274"/>
    </location>
</feature>
<evidence type="ECO:0000256" key="3">
    <source>
        <dbReference type="ARBA" id="ARBA00008025"/>
    </source>
</evidence>
<evidence type="ECO:0000256" key="4">
    <source>
        <dbReference type="ARBA" id="ARBA00022448"/>
    </source>
</evidence>
<dbReference type="GO" id="GO:0005789">
    <property type="term" value="C:endoplasmic reticulum membrane"/>
    <property type="evidence" value="ECO:0007669"/>
    <property type="project" value="UniProtKB-SubCell"/>
</dbReference>
<dbReference type="Pfam" id="PF25970">
    <property type="entry name" value="SEC22a_C"/>
    <property type="match status" value="1"/>
</dbReference>
<evidence type="ECO:0000256" key="9">
    <source>
        <dbReference type="ARBA" id="ARBA00022989"/>
    </source>
</evidence>
<evidence type="ECO:0000256" key="10">
    <source>
        <dbReference type="ARBA" id="ARBA00023136"/>
    </source>
</evidence>
<keyword evidence="9 11" id="KW-1133">Transmembrane helix</keyword>
<evidence type="ECO:0000313" key="15">
    <source>
        <dbReference type="Proteomes" id="UP001228049"/>
    </source>
</evidence>
<evidence type="ECO:0000256" key="7">
    <source>
        <dbReference type="ARBA" id="ARBA00022892"/>
    </source>
</evidence>
<dbReference type="Pfam" id="PF13774">
    <property type="entry name" value="Longin"/>
    <property type="match status" value="1"/>
</dbReference>
<feature type="signal peptide" evidence="12">
    <location>
        <begin position="1"/>
        <end position="15"/>
    </location>
</feature>
<keyword evidence="6" id="KW-0256">Endoplasmic reticulum</keyword>
<keyword evidence="15" id="KW-1185">Reference proteome</keyword>
<dbReference type="PANTHER" id="PTHR46258">
    <property type="entry name" value="LONGIN DOMAIN-CONTAINING PROTEIN"/>
    <property type="match status" value="1"/>
</dbReference>
<dbReference type="InterPro" id="IPR011012">
    <property type="entry name" value="Longin-like_dom_sf"/>
</dbReference>
<evidence type="ECO:0000256" key="8">
    <source>
        <dbReference type="ARBA" id="ARBA00022927"/>
    </source>
</evidence>
<keyword evidence="5 11" id="KW-0812">Transmembrane</keyword>
<dbReference type="PANTHER" id="PTHR46258:SF3">
    <property type="entry name" value="VESICLE-TRAFFICKING PROTEIN SEC22A"/>
    <property type="match status" value="1"/>
</dbReference>
<dbReference type="GO" id="GO:0006888">
    <property type="term" value="P:endoplasmic reticulum to Golgi vesicle-mediated transport"/>
    <property type="evidence" value="ECO:0007669"/>
    <property type="project" value="InterPro"/>
</dbReference>
<gene>
    <name evidence="14" type="ORF">KUDE01_005450</name>
</gene>
<proteinExistence type="inferred from homology"/>
<comment type="subcellular location">
    <subcellularLocation>
        <location evidence="2">Endoplasmic reticulum membrane</location>
        <topology evidence="2">Multi-pass membrane protein</topology>
    </subcellularLocation>
</comment>
<evidence type="ECO:0000256" key="1">
    <source>
        <dbReference type="ARBA" id="ARBA00003595"/>
    </source>
</evidence>
<comment type="similarity">
    <text evidence="3">Belongs to the synaptobrevin family.</text>
</comment>
<keyword evidence="12" id="KW-0732">Signal</keyword>
<keyword evidence="8" id="KW-0653">Protein transport</keyword>
<evidence type="ECO:0000256" key="12">
    <source>
        <dbReference type="SAM" id="SignalP"/>
    </source>
</evidence>
<dbReference type="InterPro" id="IPR010908">
    <property type="entry name" value="Longin_dom"/>
</dbReference>
<sequence>MSMVLFASVVRVGDGLPLSASTDYEQDKELQETKKNIKGLSKKLSQFPDRCTLKTGPFNVNYPNVLAFCFLDELQKEFIVTYDPKRIRNAVRPYSFIEFDTFIQKTKQRYNSPRSLSTKINLSDMQTEIKLRPPYQLSADDLRSVNGFSHTSSKYKGIAPTQMLDPVTLPGIVSCVLSVLCGGLNLLRGVHAIESIMQNDDEDFNYVIAFFLGTAACLYQCFLFAYFSVWRDSKSFLAFALICLSNMYLYELRNMWQILFHVAVGAFMTLQIRLRQPQGKAPDYNV</sequence>
<dbReference type="CDD" id="cd14824">
    <property type="entry name" value="Longin"/>
    <property type="match status" value="1"/>
</dbReference>
<keyword evidence="7" id="KW-0931">ER-Golgi transport</keyword>
<dbReference type="AlphaFoldDB" id="A0AAD9CMT8"/>
<reference evidence="14" key="1">
    <citation type="submission" date="2023-04" db="EMBL/GenBank/DDBJ databases">
        <title>Chromosome-level genome of Chaenocephalus aceratus.</title>
        <authorList>
            <person name="Park H."/>
        </authorList>
    </citation>
    <scope>NUCLEOTIDE SEQUENCE</scope>
    <source>
        <strain evidence="14">DE</strain>
        <tissue evidence="14">Muscle</tissue>
    </source>
</reference>
<feature type="transmembrane region" description="Helical" evidence="11">
    <location>
        <begin position="207"/>
        <end position="227"/>
    </location>
</feature>
<feature type="transmembrane region" description="Helical" evidence="11">
    <location>
        <begin position="167"/>
        <end position="187"/>
    </location>
</feature>
<evidence type="ECO:0000256" key="2">
    <source>
        <dbReference type="ARBA" id="ARBA00004477"/>
    </source>
</evidence>
<name>A0AAD9CMT8_DISEL</name>
<feature type="chain" id="PRO_5042208601" evidence="12">
    <location>
        <begin position="16"/>
        <end position="286"/>
    </location>
</feature>
<keyword evidence="4" id="KW-0813">Transport</keyword>
<dbReference type="Gene3D" id="3.30.450.50">
    <property type="entry name" value="Longin domain"/>
    <property type="match status" value="1"/>
</dbReference>
<comment type="caution">
    <text evidence="14">The sequence shown here is derived from an EMBL/GenBank/DDBJ whole genome shotgun (WGS) entry which is preliminary data.</text>
</comment>
<protein>
    <submittedName>
        <fullName evidence="14">Vesicle-trafficking protein SEC22a</fullName>
    </submittedName>
</protein>
<dbReference type="SMART" id="SM01270">
    <property type="entry name" value="Longin"/>
    <property type="match status" value="1"/>
</dbReference>
<dbReference type="SUPFAM" id="SSF64356">
    <property type="entry name" value="SNARE-like"/>
    <property type="match status" value="1"/>
</dbReference>
<evidence type="ECO:0000256" key="11">
    <source>
        <dbReference type="SAM" id="Phobius"/>
    </source>
</evidence>
<dbReference type="Proteomes" id="UP001228049">
    <property type="component" value="Unassembled WGS sequence"/>
</dbReference>
<evidence type="ECO:0000259" key="13">
    <source>
        <dbReference type="PROSITE" id="PS50859"/>
    </source>
</evidence>
<dbReference type="PROSITE" id="PS50859">
    <property type="entry name" value="LONGIN"/>
    <property type="match status" value="1"/>
</dbReference>
<dbReference type="EMBL" id="JASDAP010000005">
    <property type="protein sequence ID" value="KAK1902489.1"/>
    <property type="molecule type" value="Genomic_DNA"/>
</dbReference>
<evidence type="ECO:0000313" key="14">
    <source>
        <dbReference type="EMBL" id="KAK1902489.1"/>
    </source>
</evidence>
<dbReference type="InterPro" id="IPR059071">
    <property type="entry name" value="SEC22a-c_C"/>
</dbReference>
<keyword evidence="10 11" id="KW-0472">Membrane</keyword>
<feature type="domain" description="Longin" evidence="13">
    <location>
        <begin position="61"/>
        <end position="103"/>
    </location>
</feature>
<dbReference type="GO" id="GO:0015031">
    <property type="term" value="P:protein transport"/>
    <property type="evidence" value="ECO:0007669"/>
    <property type="project" value="UniProtKB-KW"/>
</dbReference>
<comment type="function">
    <text evidence="1">May be involved in vesicle transport between the ER and the Golgi complex.</text>
</comment>